<evidence type="ECO:0000259" key="11">
    <source>
        <dbReference type="SMART" id="SM00387"/>
    </source>
</evidence>
<sequence length="433" mass="44952">MERVRGDAGGATAPWGSASALNTSRRVGFPVDIVSGIALAAFTLPITVASVLQAARDVEGWVPPLTIGVATLLHVASLVAWRHPRAALAAGAALMLILTALPFDAAASAAMLPSSLAFLLIVIGAARATDARLGRAALAVGLLGAVGIVAAHAVVAREGPLRDDLGIRAIAAGSLAAGVIAAWALGRLARLREQRERERESARVREAIGDERRRISRDLHDVIAHSMTVMIARAEAGGVVGRRDPAAAVTALDDIAEQGRASMSDLRAMLRVLESPDDAVSLAPAPGIDGIASLVEGARGPESEGPAVSYEERGQRRHIARDAELAAHRTVQEALTNAIRHRRPPLRVEVIVDWRPGELVVAVADDGGGGPSGSPGGGRGLIGMRERVARAGGRLEIDRGAGWSVRAVLPLADATESRSRQADPSVPERPVPS</sequence>
<dbReference type="CDD" id="cd16917">
    <property type="entry name" value="HATPase_UhpB-NarQ-NarX-like"/>
    <property type="match status" value="1"/>
</dbReference>
<dbReference type="RefSeq" id="WP_158028923.1">
    <property type="nucleotide sequence ID" value="NZ_BMHG01000001.1"/>
</dbReference>
<evidence type="ECO:0000256" key="4">
    <source>
        <dbReference type="ARBA" id="ARBA00022679"/>
    </source>
</evidence>
<feature type="domain" description="Histidine kinase/HSP90-like ATPase" evidence="11">
    <location>
        <begin position="322"/>
        <end position="413"/>
    </location>
</feature>
<evidence type="ECO:0000256" key="6">
    <source>
        <dbReference type="ARBA" id="ARBA00022777"/>
    </source>
</evidence>
<evidence type="ECO:0000313" key="12">
    <source>
        <dbReference type="EMBL" id="KAB1650338.1"/>
    </source>
</evidence>
<keyword evidence="6" id="KW-0418">Kinase</keyword>
<keyword evidence="5" id="KW-0547">Nucleotide-binding</keyword>
<dbReference type="SUPFAM" id="SSF55874">
    <property type="entry name" value="ATPase domain of HSP90 chaperone/DNA topoisomerase II/histidine kinase"/>
    <property type="match status" value="1"/>
</dbReference>
<feature type="transmembrane region" description="Helical" evidence="10">
    <location>
        <begin position="86"/>
        <end position="103"/>
    </location>
</feature>
<feature type="transmembrane region" description="Helical" evidence="10">
    <location>
        <begin position="61"/>
        <end position="81"/>
    </location>
</feature>
<dbReference type="PANTHER" id="PTHR24421">
    <property type="entry name" value="NITRATE/NITRITE SENSOR PROTEIN NARX-RELATED"/>
    <property type="match status" value="1"/>
</dbReference>
<evidence type="ECO:0000256" key="7">
    <source>
        <dbReference type="ARBA" id="ARBA00022840"/>
    </source>
</evidence>
<reference evidence="12 13" key="1">
    <citation type="submission" date="2019-09" db="EMBL/GenBank/DDBJ databases">
        <title>Phylogeny of genus Pseudoclavibacter and closely related genus.</title>
        <authorList>
            <person name="Li Y."/>
        </authorList>
    </citation>
    <scope>NUCLEOTIDE SEQUENCE [LARGE SCALE GENOMIC DNA]</scope>
    <source>
        <strain evidence="12 13">EGI 60007</strain>
    </source>
</reference>
<evidence type="ECO:0000256" key="5">
    <source>
        <dbReference type="ARBA" id="ARBA00022741"/>
    </source>
</evidence>
<dbReference type="PANTHER" id="PTHR24421:SF10">
    <property type="entry name" value="NITRATE_NITRITE SENSOR PROTEIN NARQ"/>
    <property type="match status" value="1"/>
</dbReference>
<keyword evidence="8" id="KW-0902">Two-component regulatory system</keyword>
<dbReference type="GO" id="GO:0005524">
    <property type="term" value="F:ATP binding"/>
    <property type="evidence" value="ECO:0007669"/>
    <property type="project" value="UniProtKB-KW"/>
</dbReference>
<feature type="transmembrane region" description="Helical" evidence="10">
    <location>
        <begin position="33"/>
        <end position="55"/>
    </location>
</feature>
<dbReference type="InterPro" id="IPR055558">
    <property type="entry name" value="DUF7134"/>
</dbReference>
<dbReference type="AlphaFoldDB" id="A0A6H9WQC6"/>
<keyword evidence="10" id="KW-0472">Membrane</keyword>
<dbReference type="Gene3D" id="3.30.565.10">
    <property type="entry name" value="Histidine kinase-like ATPase, C-terminal domain"/>
    <property type="match status" value="1"/>
</dbReference>
<dbReference type="InterPro" id="IPR011712">
    <property type="entry name" value="Sig_transdc_His_kin_sub3_dim/P"/>
</dbReference>
<keyword evidence="10" id="KW-0812">Transmembrane</keyword>
<dbReference type="GO" id="GO:0000155">
    <property type="term" value="F:phosphorelay sensor kinase activity"/>
    <property type="evidence" value="ECO:0007669"/>
    <property type="project" value="InterPro"/>
</dbReference>
<dbReference type="Gene3D" id="1.20.5.1930">
    <property type="match status" value="1"/>
</dbReference>
<dbReference type="Pfam" id="PF02518">
    <property type="entry name" value="HATPase_c"/>
    <property type="match status" value="1"/>
</dbReference>
<feature type="transmembrane region" description="Helical" evidence="10">
    <location>
        <begin position="136"/>
        <end position="155"/>
    </location>
</feature>
<evidence type="ECO:0000256" key="8">
    <source>
        <dbReference type="ARBA" id="ARBA00023012"/>
    </source>
</evidence>
<keyword evidence="10" id="KW-1133">Transmembrane helix</keyword>
<dbReference type="OrthoDB" id="227596at2"/>
<evidence type="ECO:0000256" key="3">
    <source>
        <dbReference type="ARBA" id="ARBA00022553"/>
    </source>
</evidence>
<name>A0A6H9WQC6_9MICO</name>
<keyword evidence="13" id="KW-1185">Reference proteome</keyword>
<dbReference type="InterPro" id="IPR050482">
    <property type="entry name" value="Sensor_HK_TwoCompSys"/>
</dbReference>
<comment type="catalytic activity">
    <reaction evidence="1">
        <text>ATP + protein L-histidine = ADP + protein N-phospho-L-histidine.</text>
        <dbReference type="EC" id="2.7.13.3"/>
    </reaction>
</comment>
<keyword evidence="7" id="KW-0067">ATP-binding</keyword>
<dbReference type="EMBL" id="WBJY01000001">
    <property type="protein sequence ID" value="KAB1650338.1"/>
    <property type="molecule type" value="Genomic_DNA"/>
</dbReference>
<feature type="transmembrane region" description="Helical" evidence="10">
    <location>
        <begin position="109"/>
        <end position="129"/>
    </location>
</feature>
<dbReference type="Proteomes" id="UP000431744">
    <property type="component" value="Unassembled WGS sequence"/>
</dbReference>
<feature type="transmembrane region" description="Helical" evidence="10">
    <location>
        <begin position="167"/>
        <end position="189"/>
    </location>
</feature>
<dbReference type="GO" id="GO:0016020">
    <property type="term" value="C:membrane"/>
    <property type="evidence" value="ECO:0007669"/>
    <property type="project" value="InterPro"/>
</dbReference>
<keyword evidence="4" id="KW-0808">Transferase</keyword>
<feature type="region of interest" description="Disordered" evidence="9">
    <location>
        <begin position="412"/>
        <end position="433"/>
    </location>
</feature>
<proteinExistence type="predicted"/>
<dbReference type="GO" id="GO:0046983">
    <property type="term" value="F:protein dimerization activity"/>
    <property type="evidence" value="ECO:0007669"/>
    <property type="project" value="InterPro"/>
</dbReference>
<dbReference type="SMART" id="SM00387">
    <property type="entry name" value="HATPase_c"/>
    <property type="match status" value="1"/>
</dbReference>
<keyword evidence="3" id="KW-0597">Phosphoprotein</keyword>
<dbReference type="Pfam" id="PF07730">
    <property type="entry name" value="HisKA_3"/>
    <property type="match status" value="1"/>
</dbReference>
<protein>
    <recommendedName>
        <fullName evidence="2">histidine kinase</fullName>
        <ecNumber evidence="2">2.7.13.3</ecNumber>
    </recommendedName>
</protein>
<dbReference type="EC" id="2.7.13.3" evidence="2"/>
<evidence type="ECO:0000256" key="2">
    <source>
        <dbReference type="ARBA" id="ARBA00012438"/>
    </source>
</evidence>
<accession>A0A6H9WQC6</accession>
<evidence type="ECO:0000313" key="13">
    <source>
        <dbReference type="Proteomes" id="UP000431744"/>
    </source>
</evidence>
<comment type="caution">
    <text evidence="12">The sequence shown here is derived from an EMBL/GenBank/DDBJ whole genome shotgun (WGS) entry which is preliminary data.</text>
</comment>
<evidence type="ECO:0000256" key="1">
    <source>
        <dbReference type="ARBA" id="ARBA00000085"/>
    </source>
</evidence>
<organism evidence="12 13">
    <name type="scientific">Pseudoclavibacter endophyticus</name>
    <dbReference type="NCBI Taxonomy" id="1778590"/>
    <lineage>
        <taxon>Bacteria</taxon>
        <taxon>Bacillati</taxon>
        <taxon>Actinomycetota</taxon>
        <taxon>Actinomycetes</taxon>
        <taxon>Micrococcales</taxon>
        <taxon>Microbacteriaceae</taxon>
        <taxon>Pseudoclavibacter</taxon>
    </lineage>
</organism>
<dbReference type="Pfam" id="PF23539">
    <property type="entry name" value="DUF7134"/>
    <property type="match status" value="1"/>
</dbReference>
<gene>
    <name evidence="12" type="ORF">F8O04_09190</name>
</gene>
<dbReference type="InterPro" id="IPR036890">
    <property type="entry name" value="HATPase_C_sf"/>
</dbReference>
<evidence type="ECO:0000256" key="9">
    <source>
        <dbReference type="SAM" id="MobiDB-lite"/>
    </source>
</evidence>
<dbReference type="InterPro" id="IPR003594">
    <property type="entry name" value="HATPase_dom"/>
</dbReference>
<evidence type="ECO:0000256" key="10">
    <source>
        <dbReference type="SAM" id="Phobius"/>
    </source>
</evidence>